<comment type="subcellular location">
    <subcellularLocation>
        <location evidence="1">Secreted</location>
    </subcellularLocation>
</comment>
<dbReference type="GO" id="GO:0006508">
    <property type="term" value="P:proteolysis"/>
    <property type="evidence" value="ECO:0007669"/>
    <property type="project" value="UniProtKB-KW"/>
</dbReference>
<evidence type="ECO:0000256" key="1">
    <source>
        <dbReference type="ARBA" id="ARBA00004613"/>
    </source>
</evidence>
<organism evidence="16 17">
    <name type="scientific">Cannabis sativa</name>
    <name type="common">Hemp</name>
    <name type="synonym">Marijuana</name>
    <dbReference type="NCBI Taxonomy" id="3483"/>
    <lineage>
        <taxon>Eukaryota</taxon>
        <taxon>Viridiplantae</taxon>
        <taxon>Streptophyta</taxon>
        <taxon>Embryophyta</taxon>
        <taxon>Tracheophyta</taxon>
        <taxon>Spermatophyta</taxon>
        <taxon>Magnoliopsida</taxon>
        <taxon>eudicotyledons</taxon>
        <taxon>Gunneridae</taxon>
        <taxon>Pentapetalae</taxon>
        <taxon>rosids</taxon>
        <taxon>fabids</taxon>
        <taxon>Rosales</taxon>
        <taxon>Cannabaceae</taxon>
        <taxon>Cannabis</taxon>
    </lineage>
</organism>
<dbReference type="CDD" id="cd04852">
    <property type="entry name" value="Peptidases_S8_3"/>
    <property type="match status" value="1"/>
</dbReference>
<evidence type="ECO:0000256" key="4">
    <source>
        <dbReference type="ARBA" id="ARBA00022670"/>
    </source>
</evidence>
<feature type="chain" id="PRO_5029528994" evidence="10">
    <location>
        <begin position="27"/>
        <end position="1020"/>
    </location>
</feature>
<dbReference type="InterPro" id="IPR036852">
    <property type="entry name" value="Peptidase_S8/S53_dom_sf"/>
</dbReference>
<dbReference type="InterPro" id="IPR015500">
    <property type="entry name" value="Peptidase_S8_subtilisin-rel"/>
</dbReference>
<dbReference type="Gene3D" id="3.40.50.720">
    <property type="entry name" value="NAD(P)-binding Rossmann-like Domain"/>
    <property type="match status" value="1"/>
</dbReference>
<dbReference type="InterPro" id="IPR000209">
    <property type="entry name" value="Peptidase_S8/S53_dom"/>
</dbReference>
<feature type="active site" description="Charge relay system" evidence="8 9">
    <location>
        <position position="529"/>
    </location>
</feature>
<dbReference type="FunFam" id="3.40.50.200:FF:000006">
    <property type="entry name" value="Subtilisin-like protease SBT1.5"/>
    <property type="match status" value="1"/>
</dbReference>
<proteinExistence type="inferred from homology"/>
<dbReference type="InterPro" id="IPR045051">
    <property type="entry name" value="SBT"/>
</dbReference>
<evidence type="ECO:0000259" key="12">
    <source>
        <dbReference type="Pfam" id="PF03446"/>
    </source>
</evidence>
<dbReference type="InterPro" id="IPR010259">
    <property type="entry name" value="S8pro/Inhibitor_I9"/>
</dbReference>
<evidence type="ECO:0000259" key="15">
    <source>
        <dbReference type="Pfam" id="PF17766"/>
    </source>
</evidence>
<dbReference type="Pfam" id="PF17766">
    <property type="entry name" value="fn3_6"/>
    <property type="match status" value="1"/>
</dbReference>
<dbReference type="InterPro" id="IPR036291">
    <property type="entry name" value="NAD(P)-bd_dom_sf"/>
</dbReference>
<dbReference type="PRINTS" id="PR00723">
    <property type="entry name" value="SUBTILISIN"/>
</dbReference>
<keyword evidence="6 9" id="KW-0378">Hydrolase</keyword>
<evidence type="ECO:0000256" key="10">
    <source>
        <dbReference type="SAM" id="SignalP"/>
    </source>
</evidence>
<sequence>MGKYGILLFHCLLCIFILTMRFSCNAISSDEDRKASVYIVYMGAIQDNLYSSPTSHHISMLQSVLEGSTSVENSLVRSYKRSFNGFAAKLTEKERMNLASRKDIVSIFPNKILHTQTTRSWDFMGLHETTSRIPTVESDTIVGVIDTGIWPESESFSDEGFGPPPKKWKGACQGGKNFTCNNKIIGARYYPSVTEDESARDSEGHGSHTASTAAGNNVKNVSFYGLKEGTARGGVPSARIAAYKVCSPTGCYSEAMLAAFDDAIADGVDIITISMSSPMLETLELDPISIGAFHAMKKGILTTNSAGNSGPFLQTLTSVAPWLMTVAASTTDQQIIDKIVLGNGTTIIGSAVNTFRLNGTNFPLVHGKDASRNCSNLMAGLCNNGCLDNNLVKGKIVLCDSIKGIGEAYKAGALGCIVYNDALNGASSVVPFPASTLTHGDYTSILSYISSTKDPRAMILKSEVTRDSSAPTVASFSSRGPNVIIPDILKPDISAPGVNILAAYSLETPPSTFFNDKRRVKYTVESGTSMSCPHVAGAAVYVKTFHPDWSSSAIKSSLMTTASVMHNTRNPSGEFGYGSGHVNPVQAINPGLVYEALEDDYIKFLCNIGFDENKVRLISGDNSSCTNGSEKGSPKDLNYPSMIARVPVNKPFKIKFQRRVKNVGEANSIYKAKISSTSLIGIKVVPEILSFKSLNEEKSFSVIVEGGASSASLPMTTPYPNPITPAKTRIGWIGIGVMGAAMASRLLSAGYSLTVYARNPSKSLYLKSQGAQLSDSPVELARSTDVVFTMLGHPSDVRSIVLENNGVLSGLNPNCVTVDMTSSHPVLAREIFAAAREKNCWSVDAPVSGGDIGAREGRLAILAGGERGVVEWLSPLFDIMGKVTYVGTAGSGQSCKIGNQIVVGANLIGLSEGLVFAERAGLDTRQFMEAVRGGAAGSMVMELFGERVIERDFRPGGFAEYMVKDLGMGVDVVEEDDHERVVALPGAALCKQLFSGMVANGDGKLGTQGLITVIERINGK</sequence>
<dbReference type="InterPro" id="IPR013328">
    <property type="entry name" value="6PGD_dom2"/>
</dbReference>
<dbReference type="PROSITE" id="PS51892">
    <property type="entry name" value="SUBTILASE"/>
    <property type="match status" value="1"/>
</dbReference>
<evidence type="ECO:0000256" key="9">
    <source>
        <dbReference type="PROSITE-ProRule" id="PRU01240"/>
    </source>
</evidence>
<dbReference type="SUPFAM" id="SSF51735">
    <property type="entry name" value="NAD(P)-binding Rossmann-fold domains"/>
    <property type="match status" value="1"/>
</dbReference>
<evidence type="ECO:0000259" key="11">
    <source>
        <dbReference type="Pfam" id="PF00082"/>
    </source>
</evidence>
<dbReference type="GO" id="GO:0004252">
    <property type="term" value="F:serine-type endopeptidase activity"/>
    <property type="evidence" value="ECO:0007669"/>
    <property type="project" value="UniProtKB-UniRule"/>
</dbReference>
<dbReference type="InterPro" id="IPR037045">
    <property type="entry name" value="S8pro/Inhibitor_I9_sf"/>
</dbReference>
<dbReference type="InterPro" id="IPR029154">
    <property type="entry name" value="HIBADH-like_NADP-bd"/>
</dbReference>
<dbReference type="Gene3D" id="3.50.30.30">
    <property type="match status" value="1"/>
</dbReference>
<comment type="similarity">
    <text evidence="2 9">Belongs to the peptidase S8 family.</text>
</comment>
<dbReference type="PANTHER" id="PTHR10795">
    <property type="entry name" value="PROPROTEIN CONVERTASE SUBTILISIN/KEXIN"/>
    <property type="match status" value="1"/>
</dbReference>
<name>A0A7J6GYB9_CANSA</name>
<keyword evidence="7 9" id="KW-0720">Serine protease</keyword>
<dbReference type="GO" id="GO:0051287">
    <property type="term" value="F:NAD binding"/>
    <property type="evidence" value="ECO:0007669"/>
    <property type="project" value="InterPro"/>
</dbReference>
<feature type="active site" description="Charge relay system" evidence="8 9">
    <location>
        <position position="205"/>
    </location>
</feature>
<dbReference type="InterPro" id="IPR023828">
    <property type="entry name" value="Peptidase_S8_Ser-AS"/>
</dbReference>
<feature type="domain" description="Peptidase S8/S53" evidence="11">
    <location>
        <begin position="138"/>
        <end position="578"/>
    </location>
</feature>
<dbReference type="Pfam" id="PF14833">
    <property type="entry name" value="NAD_binding_11"/>
    <property type="match status" value="1"/>
</dbReference>
<evidence type="ECO:0000256" key="5">
    <source>
        <dbReference type="ARBA" id="ARBA00022729"/>
    </source>
</evidence>
<dbReference type="SUPFAM" id="SSF52743">
    <property type="entry name" value="Subtilisin-like"/>
    <property type="match status" value="1"/>
</dbReference>
<feature type="signal peptide" evidence="10">
    <location>
        <begin position="1"/>
        <end position="26"/>
    </location>
</feature>
<reference evidence="16 17" key="1">
    <citation type="journal article" date="2020" name="bioRxiv">
        <title>Sequence and annotation of 42 cannabis genomes reveals extensive copy number variation in cannabinoid synthesis and pathogen resistance genes.</title>
        <authorList>
            <person name="Mckernan K.J."/>
            <person name="Helbert Y."/>
            <person name="Kane L.T."/>
            <person name="Ebling H."/>
            <person name="Zhang L."/>
            <person name="Liu B."/>
            <person name="Eaton Z."/>
            <person name="Mclaughlin S."/>
            <person name="Kingan S."/>
            <person name="Baybayan P."/>
            <person name="Concepcion G."/>
            <person name="Jordan M."/>
            <person name="Riva A."/>
            <person name="Barbazuk W."/>
            <person name="Harkins T."/>
        </authorList>
    </citation>
    <scope>NUCLEOTIDE SEQUENCE [LARGE SCALE GENOMIC DNA]</scope>
    <source>
        <strain evidence="17">cv. Jamaican Lion 4</strain>
        <tissue evidence="16">Leaf</tissue>
    </source>
</reference>
<dbReference type="PROSITE" id="PS00138">
    <property type="entry name" value="SUBTILASE_SER"/>
    <property type="match status" value="1"/>
</dbReference>
<keyword evidence="5 10" id="KW-0732">Signal</keyword>
<evidence type="ECO:0000313" key="17">
    <source>
        <dbReference type="Proteomes" id="UP000525078"/>
    </source>
</evidence>
<dbReference type="InterPro" id="IPR008927">
    <property type="entry name" value="6-PGluconate_DH-like_C_sf"/>
</dbReference>
<evidence type="ECO:0000259" key="14">
    <source>
        <dbReference type="Pfam" id="PF14833"/>
    </source>
</evidence>
<feature type="domain" description="3-hydroxyisobutyrate dehydrogenase-like NAD-binding" evidence="14">
    <location>
        <begin position="890"/>
        <end position="1013"/>
    </location>
</feature>
<dbReference type="Gene3D" id="2.60.40.2310">
    <property type="match status" value="1"/>
</dbReference>
<dbReference type="FunFam" id="3.30.70.80:FF:000002">
    <property type="entry name" value="Subtilisin-like protease SBT5.3"/>
    <property type="match status" value="1"/>
</dbReference>
<dbReference type="GO" id="GO:0005576">
    <property type="term" value="C:extracellular region"/>
    <property type="evidence" value="ECO:0007669"/>
    <property type="project" value="UniProtKB-SubCell"/>
</dbReference>
<dbReference type="GO" id="GO:0009609">
    <property type="term" value="P:response to symbiotic bacterium"/>
    <property type="evidence" value="ECO:0007669"/>
    <property type="project" value="UniProtKB-ARBA"/>
</dbReference>
<dbReference type="InterPro" id="IPR034197">
    <property type="entry name" value="Peptidases_S8_3"/>
</dbReference>
<dbReference type="AlphaFoldDB" id="A0A7J6GYB9"/>
<evidence type="ECO:0000259" key="13">
    <source>
        <dbReference type="Pfam" id="PF05922"/>
    </source>
</evidence>
<comment type="caution">
    <text evidence="16">The sequence shown here is derived from an EMBL/GenBank/DDBJ whole genome shotgun (WGS) entry which is preliminary data.</text>
</comment>
<gene>
    <name evidence="16" type="ORF">F8388_005554</name>
</gene>
<dbReference type="InterPro" id="IPR041469">
    <property type="entry name" value="Subtilisin-like_FN3"/>
</dbReference>
<dbReference type="Pfam" id="PF05922">
    <property type="entry name" value="Inhibitor_I9"/>
    <property type="match status" value="1"/>
</dbReference>
<feature type="domain" description="Inhibitor I9" evidence="13">
    <location>
        <begin position="37"/>
        <end position="115"/>
    </location>
</feature>
<feature type="active site" description="Charge relay system" evidence="8 9">
    <location>
        <position position="146"/>
    </location>
</feature>
<dbReference type="Gene3D" id="1.10.1040.10">
    <property type="entry name" value="N-(1-d-carboxylethyl)-l-norvaline Dehydrogenase, domain 2"/>
    <property type="match status" value="1"/>
</dbReference>
<dbReference type="SUPFAM" id="SSF48179">
    <property type="entry name" value="6-phosphogluconate dehydrogenase C-terminal domain-like"/>
    <property type="match status" value="1"/>
</dbReference>
<keyword evidence="4 9" id="KW-0645">Protease</keyword>
<feature type="domain" description="6-phosphogluconate dehydrogenase NADP-binding" evidence="12">
    <location>
        <begin position="729"/>
        <end position="887"/>
    </location>
</feature>
<dbReference type="Gene3D" id="3.40.50.200">
    <property type="entry name" value="Peptidase S8/S53 domain"/>
    <property type="match status" value="1"/>
</dbReference>
<dbReference type="GO" id="GO:0016616">
    <property type="term" value="F:oxidoreductase activity, acting on the CH-OH group of donors, NAD or NADP as acceptor"/>
    <property type="evidence" value="ECO:0007669"/>
    <property type="project" value="UniProtKB-ARBA"/>
</dbReference>
<evidence type="ECO:0000256" key="3">
    <source>
        <dbReference type="ARBA" id="ARBA00022525"/>
    </source>
</evidence>
<dbReference type="Pfam" id="PF03446">
    <property type="entry name" value="NAD_binding_2"/>
    <property type="match status" value="1"/>
</dbReference>
<dbReference type="InterPro" id="IPR006115">
    <property type="entry name" value="6PGDH_NADP-bd"/>
</dbReference>
<dbReference type="Proteomes" id="UP000525078">
    <property type="component" value="Unassembled WGS sequence"/>
</dbReference>
<protein>
    <submittedName>
        <fullName evidence="16">Uncharacterized protein</fullName>
    </submittedName>
</protein>
<accession>A0A7J6GYB9</accession>
<dbReference type="EMBL" id="JAATIP010000037">
    <property type="protein sequence ID" value="KAF4387937.1"/>
    <property type="molecule type" value="Genomic_DNA"/>
</dbReference>
<evidence type="ECO:0000256" key="2">
    <source>
        <dbReference type="ARBA" id="ARBA00011073"/>
    </source>
</evidence>
<evidence type="ECO:0000256" key="6">
    <source>
        <dbReference type="ARBA" id="ARBA00022801"/>
    </source>
</evidence>
<dbReference type="Pfam" id="PF00082">
    <property type="entry name" value="Peptidase_S8"/>
    <property type="match status" value="1"/>
</dbReference>
<keyword evidence="3" id="KW-0964">Secreted</keyword>
<evidence type="ECO:0000313" key="16">
    <source>
        <dbReference type="EMBL" id="KAF4387937.1"/>
    </source>
</evidence>
<evidence type="ECO:0000256" key="7">
    <source>
        <dbReference type="ARBA" id="ARBA00022825"/>
    </source>
</evidence>
<dbReference type="CDD" id="cd02120">
    <property type="entry name" value="PA_subtilisin_like"/>
    <property type="match status" value="1"/>
</dbReference>
<dbReference type="GO" id="GO:0050661">
    <property type="term" value="F:NADP binding"/>
    <property type="evidence" value="ECO:0007669"/>
    <property type="project" value="InterPro"/>
</dbReference>
<dbReference type="Gene3D" id="3.30.70.80">
    <property type="entry name" value="Peptidase S8 propeptide/proteinase inhibitor I9"/>
    <property type="match status" value="1"/>
</dbReference>
<evidence type="ECO:0000256" key="8">
    <source>
        <dbReference type="PIRSR" id="PIRSR615500-1"/>
    </source>
</evidence>
<feature type="domain" description="Subtilisin-like protease fibronectin type-III" evidence="15">
    <location>
        <begin position="636"/>
        <end position="708"/>
    </location>
</feature>